<dbReference type="Pfam" id="PF17863">
    <property type="entry name" value="AAA_lid_2"/>
    <property type="match status" value="1"/>
</dbReference>
<evidence type="ECO:0000313" key="5">
    <source>
        <dbReference type="EMBL" id="KAF2196957.1"/>
    </source>
</evidence>
<comment type="pathway">
    <text evidence="2">Porphyrin-containing compound metabolism.</text>
</comment>
<proteinExistence type="predicted"/>
<dbReference type="EC" id="6.6.1.1" evidence="1"/>
<evidence type="ECO:0000259" key="4">
    <source>
        <dbReference type="Pfam" id="PF17863"/>
    </source>
</evidence>
<dbReference type="EMBL" id="ML994298">
    <property type="protein sequence ID" value="KAF2196957.1"/>
    <property type="molecule type" value="Genomic_DNA"/>
</dbReference>
<dbReference type="AlphaFoldDB" id="A0A9P4MNG5"/>
<sequence>MDEERVRLAEKVQALSDIELAILLCLVTNQHCIIETDESLVSAVEYELDTVVSDVFGLTCSVLHCSEKTTLDEFGTGILVPEGKEDYFSTRDKRPKDDDLSSYSGSPRLSRRSPRPFKPFIPLDGRRIANVVIAVNLNEADHQVQIQALELIRGKRNFTRTAVHAAPKPFLFVALNLNGSIRLTTHLNDHMFIYHRHQAGDALPYAEDQLRAPVTDDTKSTSSVVRSPRFTPDKKGYSSVAFSEDDINTLTAQAGEVRMSSEVRAYLHNIVVFMRLHRAVAGGISPLATRHLTILSQALAPLHGLSYVSPPLVDLATRKIYPHRIVITTAENERSMQWGSSLEAVRAILEGVTPEDVIEEVLQSVETPL</sequence>
<evidence type="ECO:0000256" key="2">
    <source>
        <dbReference type="ARBA" id="ARBA00023444"/>
    </source>
</evidence>
<evidence type="ECO:0000256" key="3">
    <source>
        <dbReference type="SAM" id="MobiDB-lite"/>
    </source>
</evidence>
<evidence type="ECO:0000313" key="6">
    <source>
        <dbReference type="Proteomes" id="UP000799536"/>
    </source>
</evidence>
<reference evidence="5" key="1">
    <citation type="journal article" date="2020" name="Stud. Mycol.">
        <title>101 Dothideomycetes genomes: a test case for predicting lifestyles and emergence of pathogens.</title>
        <authorList>
            <person name="Haridas S."/>
            <person name="Albert R."/>
            <person name="Binder M."/>
            <person name="Bloem J."/>
            <person name="Labutti K."/>
            <person name="Salamov A."/>
            <person name="Andreopoulos B."/>
            <person name="Baker S."/>
            <person name="Barry K."/>
            <person name="Bills G."/>
            <person name="Bluhm B."/>
            <person name="Cannon C."/>
            <person name="Castanera R."/>
            <person name="Culley D."/>
            <person name="Daum C."/>
            <person name="Ezra D."/>
            <person name="Gonzalez J."/>
            <person name="Henrissat B."/>
            <person name="Kuo A."/>
            <person name="Liang C."/>
            <person name="Lipzen A."/>
            <person name="Lutzoni F."/>
            <person name="Magnuson J."/>
            <person name="Mondo S."/>
            <person name="Nolan M."/>
            <person name="Ohm R."/>
            <person name="Pangilinan J."/>
            <person name="Park H.-J."/>
            <person name="Ramirez L."/>
            <person name="Alfaro M."/>
            <person name="Sun H."/>
            <person name="Tritt A."/>
            <person name="Yoshinaga Y."/>
            <person name="Zwiers L.-H."/>
            <person name="Turgeon B."/>
            <person name="Goodwin S."/>
            <person name="Spatafora J."/>
            <person name="Crous P."/>
            <person name="Grigoriev I."/>
        </authorList>
    </citation>
    <scope>NUCLEOTIDE SEQUENCE</scope>
    <source>
        <strain evidence="5">ATCC 74209</strain>
    </source>
</reference>
<dbReference type="PANTHER" id="PTHR11603">
    <property type="entry name" value="AAA FAMILY ATPASE"/>
    <property type="match status" value="1"/>
</dbReference>
<comment type="caution">
    <text evidence="5">The sequence shown here is derived from an EMBL/GenBank/DDBJ whole genome shotgun (WGS) entry which is preliminary data.</text>
</comment>
<feature type="region of interest" description="Disordered" evidence="3">
    <location>
        <begin position="88"/>
        <end position="116"/>
    </location>
</feature>
<dbReference type="PANTHER" id="PTHR11603:SF132">
    <property type="entry name" value="C2H2-TYPE DOMAIN-CONTAINING PROTEIN"/>
    <property type="match status" value="1"/>
</dbReference>
<protein>
    <recommendedName>
        <fullName evidence="1">magnesium chelatase</fullName>
        <ecNumber evidence="1">6.6.1.1</ecNumber>
    </recommendedName>
</protein>
<dbReference type="Proteomes" id="UP000799536">
    <property type="component" value="Unassembled WGS sequence"/>
</dbReference>
<gene>
    <name evidence="5" type="ORF">GQ43DRAFT_425567</name>
</gene>
<dbReference type="InterPro" id="IPR041628">
    <property type="entry name" value="ChlI/MoxR_AAA_lid"/>
</dbReference>
<dbReference type="InterPro" id="IPR052041">
    <property type="entry name" value="Nucleic_acid_metab_PIN/TRAM"/>
</dbReference>
<accession>A0A9P4MNG5</accession>
<evidence type="ECO:0000256" key="1">
    <source>
        <dbReference type="ARBA" id="ARBA00012825"/>
    </source>
</evidence>
<dbReference type="OrthoDB" id="444631at2759"/>
<dbReference type="Gene3D" id="1.10.8.80">
    <property type="entry name" value="Magnesium chelatase subunit I, C-Terminal domain"/>
    <property type="match status" value="1"/>
</dbReference>
<feature type="domain" description="ChlI/MoxR AAA lid" evidence="4">
    <location>
        <begin position="274"/>
        <end position="334"/>
    </location>
</feature>
<keyword evidence="6" id="KW-1185">Reference proteome</keyword>
<organism evidence="5 6">
    <name type="scientific">Delitschia confertaspora ATCC 74209</name>
    <dbReference type="NCBI Taxonomy" id="1513339"/>
    <lineage>
        <taxon>Eukaryota</taxon>
        <taxon>Fungi</taxon>
        <taxon>Dikarya</taxon>
        <taxon>Ascomycota</taxon>
        <taxon>Pezizomycotina</taxon>
        <taxon>Dothideomycetes</taxon>
        <taxon>Pleosporomycetidae</taxon>
        <taxon>Pleosporales</taxon>
        <taxon>Delitschiaceae</taxon>
        <taxon>Delitschia</taxon>
    </lineage>
</organism>
<name>A0A9P4MNG5_9PLEO</name>
<feature type="compositionally biased region" description="Basic and acidic residues" evidence="3">
    <location>
        <begin position="88"/>
        <end position="99"/>
    </location>
</feature>
<dbReference type="GO" id="GO:0016851">
    <property type="term" value="F:magnesium chelatase activity"/>
    <property type="evidence" value="ECO:0007669"/>
    <property type="project" value="UniProtKB-EC"/>
</dbReference>